<dbReference type="eggNOG" id="COG0457">
    <property type="taxonomic scope" value="Bacteria"/>
</dbReference>
<dbReference type="SUPFAM" id="SSF49785">
    <property type="entry name" value="Galactose-binding domain-like"/>
    <property type="match status" value="1"/>
</dbReference>
<dbReference type="Proteomes" id="UP000004949">
    <property type="component" value="Unassembled WGS sequence"/>
</dbReference>
<comment type="caution">
    <text evidence="2">The sequence shown here is derived from an EMBL/GenBank/DDBJ whole genome shotgun (WGS) entry which is preliminary data.</text>
</comment>
<accession>G6XHL4</accession>
<dbReference type="PROSITE" id="PS50022">
    <property type="entry name" value="FA58C_3"/>
    <property type="match status" value="1"/>
</dbReference>
<dbReference type="OrthoDB" id="456767at2"/>
<proteinExistence type="predicted"/>
<organism evidence="2 3">
    <name type="scientific">Gluconobacter morbifer G707</name>
    <dbReference type="NCBI Taxonomy" id="1088869"/>
    <lineage>
        <taxon>Bacteria</taxon>
        <taxon>Pseudomonadati</taxon>
        <taxon>Pseudomonadota</taxon>
        <taxon>Alphaproteobacteria</taxon>
        <taxon>Acetobacterales</taxon>
        <taxon>Acetobacteraceae</taxon>
        <taxon>Gluconobacter</taxon>
    </lineage>
</organism>
<dbReference type="AlphaFoldDB" id="G6XHL4"/>
<evidence type="ECO:0000259" key="1">
    <source>
        <dbReference type="PROSITE" id="PS50022"/>
    </source>
</evidence>
<protein>
    <recommendedName>
        <fullName evidence="1">F5/8 type C domain-containing protein</fullName>
    </recommendedName>
</protein>
<dbReference type="InterPro" id="IPR008979">
    <property type="entry name" value="Galactose-bd-like_sf"/>
</dbReference>
<name>G6XHL4_9PROT</name>
<dbReference type="Pfam" id="PF00754">
    <property type="entry name" value="F5_F8_type_C"/>
    <property type="match status" value="1"/>
</dbReference>
<evidence type="ECO:0000313" key="3">
    <source>
        <dbReference type="Proteomes" id="UP000004949"/>
    </source>
</evidence>
<feature type="domain" description="F5/8 type C" evidence="1">
    <location>
        <begin position="344"/>
        <end position="490"/>
    </location>
</feature>
<dbReference type="InterPro" id="IPR000421">
    <property type="entry name" value="FA58C"/>
</dbReference>
<reference evidence="2 3" key="1">
    <citation type="submission" date="2011-10" db="EMBL/GenBank/DDBJ databases">
        <title>Genome sequence of Gluconobacter morbifer G707, isolated from Drosophila gut.</title>
        <authorList>
            <person name="Lee W.-J."/>
            <person name="Kim E.-K."/>
        </authorList>
    </citation>
    <scope>NUCLEOTIDE SEQUENCE [LARGE SCALE GENOMIC DNA]</scope>
    <source>
        <strain evidence="2 3">G707</strain>
    </source>
</reference>
<dbReference type="PATRIC" id="fig|1088869.3.peg.985"/>
<sequence length="490" mass="57496">MIFRVSNLGNLGNRMMQYMSASYFIDIFPESRLANVYLPEWGIEYKDLDSKELEKLNILEIDDSFENANEVIEKIKEINPDIVYFTDFLQKIFLFGDPKFWSQKFVNKEETDIVFSEKEIVINIRSKELLRGLWQYPILPIEFIKKIVRETKLEPVFVGQIEDNAYCDELKENFPYARYINHVSPLFDFEVLRRSKNSLVAISTFSFLANWLSDSSKIILPVYGFYSFAASHGEIDLLPIGDERFVFYLLPFIGGISEAKMRSISEEISIKSFNVSEEDLKAVKSRFLSFKENEDDTYVNPTWYLSRYLDASMDIARGFYRDAKDHFLRRGIWEGKIPDHPKNEDKKIVSLNKIAIISSTSEYDIKYEEEGFAKNSVDSSAVERYSFHTSREIFPWLEIDLEKVCKICRIDIYNRDCNDLVRDRCIPLYVYGSEKKISWNLVHVEEKSFGGSYNDHLTIYLYPNIFARFVKITTPNDDCLHLKKVHVYGE</sequence>
<keyword evidence="3" id="KW-1185">Reference proteome</keyword>
<dbReference type="EMBL" id="AGQV01000001">
    <property type="protein sequence ID" value="EHH69672.1"/>
    <property type="molecule type" value="Genomic_DNA"/>
</dbReference>
<evidence type="ECO:0000313" key="2">
    <source>
        <dbReference type="EMBL" id="EHH69672.1"/>
    </source>
</evidence>
<gene>
    <name evidence="2" type="ORF">GMO_09800</name>
</gene>
<dbReference type="Gene3D" id="2.60.120.260">
    <property type="entry name" value="Galactose-binding domain-like"/>
    <property type="match status" value="1"/>
</dbReference>